<sequence length="240" mass="27546">NVIFCGVFLGLATSIKWNGLGYWLTIVMFSFLPYLWKATEGNTGIPPIVAKNITEIHQGLARNIGFVLSISLIAVIGYLLIWLPDLAFHDDFDLVDKHSQIASYHLDRPEEKLHPYSSPWYTWPFMSRPVGYYFSSVDALTGEGVNTTYFTDVHLFPNPVIYWLSALSILVLSFHWVYSLRNFLLHRIYDKAFLPLSFILIGFFGNFLPWALVSRSTFLYHYQPASGFAFMALAFCLYNL</sequence>
<proteinExistence type="predicted"/>
<feature type="transmembrane region" description="Helical" evidence="1">
    <location>
        <begin position="60"/>
        <end position="83"/>
    </location>
</feature>
<keyword evidence="1" id="KW-0472">Membrane</keyword>
<dbReference type="PANTHER" id="PTHR10050">
    <property type="entry name" value="DOLICHYL-PHOSPHATE-MANNOSE--PROTEIN MANNOSYLTRANSFERASE"/>
    <property type="match status" value="1"/>
</dbReference>
<feature type="domain" description="Protein O-mannosyl-transferase C-terminal four TM" evidence="2">
    <location>
        <begin position="101"/>
        <end position="237"/>
    </location>
</feature>
<feature type="transmembrane region" description="Helical" evidence="1">
    <location>
        <begin position="192"/>
        <end position="213"/>
    </location>
</feature>
<feature type="transmembrane region" description="Helical" evidence="1">
    <location>
        <begin position="20"/>
        <end position="39"/>
    </location>
</feature>
<accession>A0A383CLB1</accession>
<reference evidence="3" key="1">
    <citation type="submission" date="2018-05" db="EMBL/GenBank/DDBJ databases">
        <authorList>
            <person name="Lanie J.A."/>
            <person name="Ng W.-L."/>
            <person name="Kazmierczak K.M."/>
            <person name="Andrzejewski T.M."/>
            <person name="Davidsen T.M."/>
            <person name="Wayne K.J."/>
            <person name="Tettelin H."/>
            <person name="Glass J.I."/>
            <person name="Rusch D."/>
            <person name="Podicherti R."/>
            <person name="Tsui H.-C.T."/>
            <person name="Winkler M.E."/>
        </authorList>
    </citation>
    <scope>NUCLEOTIDE SEQUENCE</scope>
</reference>
<evidence type="ECO:0000259" key="2">
    <source>
        <dbReference type="Pfam" id="PF16192"/>
    </source>
</evidence>
<feature type="non-terminal residue" evidence="3">
    <location>
        <position position="1"/>
    </location>
</feature>
<name>A0A383CLB1_9ZZZZ</name>
<dbReference type="InterPro" id="IPR027005">
    <property type="entry name" value="PMT-like"/>
</dbReference>
<feature type="transmembrane region" description="Helical" evidence="1">
    <location>
        <begin position="160"/>
        <end position="180"/>
    </location>
</feature>
<dbReference type="Pfam" id="PF16192">
    <property type="entry name" value="PMT_4TMC"/>
    <property type="match status" value="1"/>
</dbReference>
<dbReference type="AlphaFoldDB" id="A0A383CLB1"/>
<dbReference type="EMBL" id="UINC01209708">
    <property type="protein sequence ID" value="SVE32843.1"/>
    <property type="molecule type" value="Genomic_DNA"/>
</dbReference>
<keyword evidence="1" id="KW-1133">Transmembrane helix</keyword>
<dbReference type="PANTHER" id="PTHR10050:SF53">
    <property type="entry name" value="CHROMOSOME UNDETERMINED SCAFFOLD_67, WHOLE GENOME SHOTGUN SEQUENCE"/>
    <property type="match status" value="1"/>
</dbReference>
<keyword evidence="1" id="KW-0812">Transmembrane</keyword>
<dbReference type="InterPro" id="IPR032421">
    <property type="entry name" value="PMT_4TMC"/>
</dbReference>
<feature type="transmembrane region" description="Helical" evidence="1">
    <location>
        <begin position="219"/>
        <end position="238"/>
    </location>
</feature>
<gene>
    <name evidence="3" type="ORF">METZ01_LOCUS485697</name>
</gene>
<evidence type="ECO:0000256" key="1">
    <source>
        <dbReference type="SAM" id="Phobius"/>
    </source>
</evidence>
<evidence type="ECO:0000313" key="3">
    <source>
        <dbReference type="EMBL" id="SVE32843.1"/>
    </source>
</evidence>
<feature type="non-terminal residue" evidence="3">
    <location>
        <position position="240"/>
    </location>
</feature>
<organism evidence="3">
    <name type="scientific">marine metagenome</name>
    <dbReference type="NCBI Taxonomy" id="408172"/>
    <lineage>
        <taxon>unclassified sequences</taxon>
        <taxon>metagenomes</taxon>
        <taxon>ecological metagenomes</taxon>
    </lineage>
</organism>
<protein>
    <recommendedName>
        <fullName evidence="2">Protein O-mannosyl-transferase C-terminal four TM domain-containing protein</fullName>
    </recommendedName>
</protein>